<dbReference type="Proteomes" id="UP000185669">
    <property type="component" value="Unassembled WGS sequence"/>
</dbReference>
<keyword evidence="1" id="KW-0813">Transport</keyword>
<evidence type="ECO:0000256" key="2">
    <source>
        <dbReference type="ARBA" id="ARBA00022741"/>
    </source>
</evidence>
<protein>
    <submittedName>
        <fullName evidence="6">Iron complex transport system ATP-binding protein</fullName>
    </submittedName>
</protein>
<dbReference type="EMBL" id="FTNC01000016">
    <property type="protein sequence ID" value="SIR21320.1"/>
    <property type="molecule type" value="Genomic_DNA"/>
</dbReference>
<keyword evidence="2" id="KW-0547">Nucleotide-binding</keyword>
<dbReference type="OrthoDB" id="9799337at2"/>
<dbReference type="FunFam" id="3.40.50.300:FF:000134">
    <property type="entry name" value="Iron-enterobactin ABC transporter ATP-binding protein"/>
    <property type="match status" value="1"/>
</dbReference>
<accession>A0A1N6Z3D0</accession>
<dbReference type="SMART" id="SM00382">
    <property type="entry name" value="AAA"/>
    <property type="match status" value="1"/>
</dbReference>
<dbReference type="Pfam" id="PF00005">
    <property type="entry name" value="ABC_tran"/>
    <property type="match status" value="1"/>
</dbReference>
<dbReference type="InterPro" id="IPR027417">
    <property type="entry name" value="P-loop_NTPase"/>
</dbReference>
<dbReference type="PROSITE" id="PS50893">
    <property type="entry name" value="ABC_TRANSPORTER_2"/>
    <property type="match status" value="1"/>
</dbReference>
<dbReference type="RefSeq" id="WP_076545488.1">
    <property type="nucleotide sequence ID" value="NZ_FTNC01000016.1"/>
</dbReference>
<dbReference type="GO" id="GO:0005524">
    <property type="term" value="F:ATP binding"/>
    <property type="evidence" value="ECO:0007669"/>
    <property type="project" value="UniProtKB-KW"/>
</dbReference>
<dbReference type="PANTHER" id="PTHR42794:SF1">
    <property type="entry name" value="HEMIN IMPORT ATP-BINDING PROTEIN HMUV"/>
    <property type="match status" value="1"/>
</dbReference>
<dbReference type="AlphaFoldDB" id="A0A1N6Z3D0"/>
<organism evidence="6 7">
    <name type="scientific">Halanaerobium kushneri</name>
    <dbReference type="NCBI Taxonomy" id="56779"/>
    <lineage>
        <taxon>Bacteria</taxon>
        <taxon>Bacillati</taxon>
        <taxon>Bacillota</taxon>
        <taxon>Clostridia</taxon>
        <taxon>Halanaerobiales</taxon>
        <taxon>Halanaerobiaceae</taxon>
        <taxon>Halanaerobium</taxon>
    </lineage>
</organism>
<keyword evidence="7" id="KW-1185">Reference proteome</keyword>
<evidence type="ECO:0000256" key="1">
    <source>
        <dbReference type="ARBA" id="ARBA00022448"/>
    </source>
</evidence>
<evidence type="ECO:0000256" key="4">
    <source>
        <dbReference type="ARBA" id="ARBA00022967"/>
    </source>
</evidence>
<proteinExistence type="predicted"/>
<dbReference type="PROSITE" id="PS00211">
    <property type="entry name" value="ABC_TRANSPORTER_1"/>
    <property type="match status" value="1"/>
</dbReference>
<dbReference type="InterPro" id="IPR003439">
    <property type="entry name" value="ABC_transporter-like_ATP-bd"/>
</dbReference>
<reference evidence="7" key="1">
    <citation type="submission" date="2017-01" db="EMBL/GenBank/DDBJ databases">
        <authorList>
            <person name="Varghese N."/>
            <person name="Submissions S."/>
        </authorList>
    </citation>
    <scope>NUCLEOTIDE SEQUENCE [LARGE SCALE GENOMIC DNA]</scope>
    <source>
        <strain evidence="7">ATCC 700103</strain>
    </source>
</reference>
<dbReference type="InterPro" id="IPR003593">
    <property type="entry name" value="AAA+_ATPase"/>
</dbReference>
<name>A0A1N6Z3D0_9FIRM</name>
<dbReference type="CDD" id="cd03214">
    <property type="entry name" value="ABC_Iron-Siderophores_B12_Hemin"/>
    <property type="match status" value="1"/>
</dbReference>
<dbReference type="SUPFAM" id="SSF52540">
    <property type="entry name" value="P-loop containing nucleoside triphosphate hydrolases"/>
    <property type="match status" value="1"/>
</dbReference>
<evidence type="ECO:0000313" key="7">
    <source>
        <dbReference type="Proteomes" id="UP000185669"/>
    </source>
</evidence>
<evidence type="ECO:0000256" key="3">
    <source>
        <dbReference type="ARBA" id="ARBA00022840"/>
    </source>
</evidence>
<evidence type="ECO:0000313" key="6">
    <source>
        <dbReference type="EMBL" id="SIR21320.1"/>
    </source>
</evidence>
<dbReference type="InterPro" id="IPR017871">
    <property type="entry name" value="ABC_transporter-like_CS"/>
</dbReference>
<evidence type="ECO:0000259" key="5">
    <source>
        <dbReference type="PROSITE" id="PS50893"/>
    </source>
</evidence>
<keyword evidence="3 6" id="KW-0067">ATP-binding</keyword>
<gene>
    <name evidence="6" type="ORF">SAMN05421834_11638</name>
</gene>
<dbReference type="STRING" id="56779.SAMN05421834_11638"/>
<feature type="domain" description="ABC transporter" evidence="5">
    <location>
        <begin position="2"/>
        <end position="237"/>
    </location>
</feature>
<keyword evidence="4" id="KW-1278">Translocase</keyword>
<sequence>MITGTGLSFSYTDHRVLKNINFKAEKGEFISILGANGSGKTTFFRCMQGLLVPDAGKILLDGENIKKMSKKEIAQKIAVVPQESQNVFDYQVLDIILMGSNPWLSFAESPGAIELQEAEAIMAELEILDLKNKSFNKISGGERQLVLIARALMQKSSYLFLDEPNSHLDFKNTHLSLKIMRDLTAKGKTLITALHDPNLAYQYSDRVIILKAGKIIASGQVEEVMTAQNLSRAYEIEIVRENSGFLLAFQQDRLFKQKA</sequence>
<dbReference type="Gene3D" id="3.40.50.300">
    <property type="entry name" value="P-loop containing nucleotide triphosphate hydrolases"/>
    <property type="match status" value="1"/>
</dbReference>
<dbReference type="GO" id="GO:0016887">
    <property type="term" value="F:ATP hydrolysis activity"/>
    <property type="evidence" value="ECO:0007669"/>
    <property type="project" value="InterPro"/>
</dbReference>
<dbReference type="PANTHER" id="PTHR42794">
    <property type="entry name" value="HEMIN IMPORT ATP-BINDING PROTEIN HMUV"/>
    <property type="match status" value="1"/>
</dbReference>